<evidence type="ECO:0000256" key="5">
    <source>
        <dbReference type="ARBA" id="ARBA00023004"/>
    </source>
</evidence>
<proteinExistence type="predicted"/>
<dbReference type="PANTHER" id="PTHR30352">
    <property type="entry name" value="PYRUVATE FORMATE-LYASE-ACTIVATING ENZYME"/>
    <property type="match status" value="1"/>
</dbReference>
<gene>
    <name evidence="7" type="ORF">V1633_00675</name>
</gene>
<dbReference type="RefSeq" id="WP_331212109.1">
    <property type="nucleotide sequence ID" value="NZ_JAZGQK010000001.1"/>
</dbReference>
<organism evidence="7 8">
    <name type="scientific">Plantactinospora sonchi</name>
    <dbReference type="NCBI Taxonomy" id="1544735"/>
    <lineage>
        <taxon>Bacteria</taxon>
        <taxon>Bacillati</taxon>
        <taxon>Actinomycetota</taxon>
        <taxon>Actinomycetes</taxon>
        <taxon>Micromonosporales</taxon>
        <taxon>Micromonosporaceae</taxon>
        <taxon>Plantactinospora</taxon>
    </lineage>
</organism>
<dbReference type="PANTHER" id="PTHR30352:SF2">
    <property type="entry name" value="ANAEROBIC RIBONUCLEOSIDE-TRIPHOSPHATE REDUCTASE-ACTIVATING PROTEIN"/>
    <property type="match status" value="1"/>
</dbReference>
<evidence type="ECO:0000256" key="2">
    <source>
        <dbReference type="ARBA" id="ARBA00022485"/>
    </source>
</evidence>
<sequence>MSDSAPRMPATGGDPDVVSVARFLASTRAEGPGERTAVWVQGCTIHCPGCFNPHMWSFRGGAPVGAADLVARILDAGTSGLTLLGGEPFDQATALARVAAGVRATGRSVMTFTGYTTDELRQAVDAGRADVAGLLAETDLLVAGPFRADQLDRVRPWVGSTNQEFVLLTDRIAGSVAELTGDPDRLEVTVDAAGGIAVNGWAELDALDALLDGLGERVRHAPS</sequence>
<keyword evidence="2" id="KW-0004">4Fe-4S</keyword>
<dbReference type="SUPFAM" id="SSF102114">
    <property type="entry name" value="Radical SAM enzymes"/>
    <property type="match status" value="1"/>
</dbReference>
<evidence type="ECO:0000256" key="4">
    <source>
        <dbReference type="ARBA" id="ARBA00022723"/>
    </source>
</evidence>
<dbReference type="Pfam" id="PF13353">
    <property type="entry name" value="Fer4_12"/>
    <property type="match status" value="1"/>
</dbReference>
<evidence type="ECO:0000256" key="6">
    <source>
        <dbReference type="ARBA" id="ARBA00023014"/>
    </source>
</evidence>
<dbReference type="EMBL" id="JAZGQK010000001">
    <property type="protein sequence ID" value="MEE6257001.1"/>
    <property type="molecule type" value="Genomic_DNA"/>
</dbReference>
<reference evidence="7 8" key="1">
    <citation type="submission" date="2024-01" db="EMBL/GenBank/DDBJ databases">
        <title>Genome insights into Plantactinospora sonchi sp. nov.</title>
        <authorList>
            <person name="Wang L."/>
        </authorList>
    </citation>
    <scope>NUCLEOTIDE SEQUENCE [LARGE SCALE GENOMIC DNA]</scope>
    <source>
        <strain evidence="7 8">NEAU-QY2</strain>
    </source>
</reference>
<dbReference type="InterPro" id="IPR007197">
    <property type="entry name" value="rSAM"/>
</dbReference>
<accession>A0ABU7RKJ5</accession>
<protein>
    <submittedName>
        <fullName evidence="7">4Fe-4S single cluster domain-containing protein</fullName>
    </submittedName>
</protein>
<evidence type="ECO:0000256" key="3">
    <source>
        <dbReference type="ARBA" id="ARBA00022691"/>
    </source>
</evidence>
<dbReference type="InterPro" id="IPR013785">
    <property type="entry name" value="Aldolase_TIM"/>
</dbReference>
<dbReference type="SFLD" id="SFLDG01066">
    <property type="entry name" value="organic_radical-activating_enz"/>
    <property type="match status" value="1"/>
</dbReference>
<dbReference type="Gene3D" id="3.20.20.70">
    <property type="entry name" value="Aldolase class I"/>
    <property type="match status" value="1"/>
</dbReference>
<keyword evidence="5" id="KW-0408">Iron</keyword>
<evidence type="ECO:0000256" key="1">
    <source>
        <dbReference type="ARBA" id="ARBA00001966"/>
    </source>
</evidence>
<dbReference type="InterPro" id="IPR012837">
    <property type="entry name" value="NrdG"/>
</dbReference>
<dbReference type="SFLD" id="SFLDG01063">
    <property type="entry name" value="activating_enzymes__group_1"/>
    <property type="match status" value="1"/>
</dbReference>
<evidence type="ECO:0000313" key="7">
    <source>
        <dbReference type="EMBL" id="MEE6257001.1"/>
    </source>
</evidence>
<name>A0ABU7RKJ5_9ACTN</name>
<dbReference type="SFLD" id="SFLDS00029">
    <property type="entry name" value="Radical_SAM"/>
    <property type="match status" value="1"/>
</dbReference>
<keyword evidence="8" id="KW-1185">Reference proteome</keyword>
<dbReference type="Proteomes" id="UP001332243">
    <property type="component" value="Unassembled WGS sequence"/>
</dbReference>
<dbReference type="SFLD" id="SFLDF00299">
    <property type="entry name" value="anaerobic_ribonucleoside-triph"/>
    <property type="match status" value="1"/>
</dbReference>
<evidence type="ECO:0000313" key="8">
    <source>
        <dbReference type="Proteomes" id="UP001332243"/>
    </source>
</evidence>
<keyword evidence="6" id="KW-0411">Iron-sulfur</keyword>
<keyword evidence="3" id="KW-0949">S-adenosyl-L-methionine</keyword>
<comment type="cofactor">
    <cofactor evidence="1">
        <name>[4Fe-4S] cluster</name>
        <dbReference type="ChEBI" id="CHEBI:49883"/>
    </cofactor>
</comment>
<keyword evidence="4" id="KW-0479">Metal-binding</keyword>
<comment type="caution">
    <text evidence="7">The sequence shown here is derived from an EMBL/GenBank/DDBJ whole genome shotgun (WGS) entry which is preliminary data.</text>
</comment>
<dbReference type="InterPro" id="IPR058240">
    <property type="entry name" value="rSAM_sf"/>
</dbReference>
<dbReference type="InterPro" id="IPR034457">
    <property type="entry name" value="Organic_radical-activating"/>
</dbReference>